<dbReference type="Proteomes" id="UP001302602">
    <property type="component" value="Unassembled WGS sequence"/>
</dbReference>
<keyword evidence="3 6" id="KW-1133">Transmembrane helix</keyword>
<feature type="region of interest" description="Disordered" evidence="5">
    <location>
        <begin position="480"/>
        <end position="939"/>
    </location>
</feature>
<feature type="region of interest" description="Disordered" evidence="5">
    <location>
        <begin position="331"/>
        <end position="379"/>
    </location>
</feature>
<evidence type="ECO:0000256" key="5">
    <source>
        <dbReference type="SAM" id="MobiDB-lite"/>
    </source>
</evidence>
<protein>
    <submittedName>
        <fullName evidence="8">Uncharacterized protein</fullName>
    </submittedName>
</protein>
<dbReference type="EMBL" id="MU853231">
    <property type="protein sequence ID" value="KAK4122371.1"/>
    <property type="molecule type" value="Genomic_DNA"/>
</dbReference>
<feature type="compositionally biased region" description="Pro residues" evidence="5">
    <location>
        <begin position="334"/>
        <end position="355"/>
    </location>
</feature>
<proteinExistence type="predicted"/>
<gene>
    <name evidence="8" type="ORF">N657DRAFT_576328</name>
</gene>
<evidence type="ECO:0000256" key="2">
    <source>
        <dbReference type="ARBA" id="ARBA00022692"/>
    </source>
</evidence>
<keyword evidence="9" id="KW-1185">Reference proteome</keyword>
<feature type="compositionally biased region" description="Gly residues" evidence="5">
    <location>
        <begin position="881"/>
        <end position="895"/>
    </location>
</feature>
<feature type="compositionally biased region" description="Low complexity" evidence="5">
    <location>
        <begin position="871"/>
        <end position="880"/>
    </location>
</feature>
<feature type="compositionally biased region" description="Pro residues" evidence="5">
    <location>
        <begin position="828"/>
        <end position="841"/>
    </location>
</feature>
<feature type="compositionally biased region" description="Polar residues" evidence="5">
    <location>
        <begin position="550"/>
        <end position="561"/>
    </location>
</feature>
<feature type="compositionally biased region" description="Low complexity" evidence="5">
    <location>
        <begin position="675"/>
        <end position="686"/>
    </location>
</feature>
<keyword evidence="7" id="KW-0732">Signal</keyword>
<feature type="compositionally biased region" description="Low complexity" evidence="5">
    <location>
        <begin position="596"/>
        <end position="605"/>
    </location>
</feature>
<feature type="compositionally biased region" description="Low complexity" evidence="5">
    <location>
        <begin position="535"/>
        <end position="549"/>
    </location>
</feature>
<keyword evidence="2 6" id="KW-0812">Transmembrane</keyword>
<keyword evidence="4 6" id="KW-0472">Membrane</keyword>
<feature type="region of interest" description="Disordered" evidence="5">
    <location>
        <begin position="152"/>
        <end position="209"/>
    </location>
</feature>
<dbReference type="PANTHER" id="PTHR15549">
    <property type="entry name" value="PAIRED IMMUNOGLOBULIN-LIKE TYPE 2 RECEPTOR"/>
    <property type="match status" value="1"/>
</dbReference>
<evidence type="ECO:0000256" key="6">
    <source>
        <dbReference type="SAM" id="Phobius"/>
    </source>
</evidence>
<evidence type="ECO:0000256" key="3">
    <source>
        <dbReference type="ARBA" id="ARBA00022989"/>
    </source>
</evidence>
<reference evidence="8" key="1">
    <citation type="journal article" date="2023" name="Mol. Phylogenet. Evol.">
        <title>Genome-scale phylogeny and comparative genomics of the fungal order Sordariales.</title>
        <authorList>
            <person name="Hensen N."/>
            <person name="Bonometti L."/>
            <person name="Westerberg I."/>
            <person name="Brannstrom I.O."/>
            <person name="Guillou S."/>
            <person name="Cros-Aarteil S."/>
            <person name="Calhoun S."/>
            <person name="Haridas S."/>
            <person name="Kuo A."/>
            <person name="Mondo S."/>
            <person name="Pangilinan J."/>
            <person name="Riley R."/>
            <person name="LaButti K."/>
            <person name="Andreopoulos B."/>
            <person name="Lipzen A."/>
            <person name="Chen C."/>
            <person name="Yan M."/>
            <person name="Daum C."/>
            <person name="Ng V."/>
            <person name="Clum A."/>
            <person name="Steindorff A."/>
            <person name="Ohm R.A."/>
            <person name="Martin F."/>
            <person name="Silar P."/>
            <person name="Natvig D.O."/>
            <person name="Lalanne C."/>
            <person name="Gautier V."/>
            <person name="Ament-Velasquez S.L."/>
            <person name="Kruys A."/>
            <person name="Hutchinson M.I."/>
            <person name="Powell A.J."/>
            <person name="Barry K."/>
            <person name="Miller A.N."/>
            <person name="Grigoriev I.V."/>
            <person name="Debuchy R."/>
            <person name="Gladieux P."/>
            <person name="Hiltunen Thoren M."/>
            <person name="Johannesson H."/>
        </authorList>
    </citation>
    <scope>NUCLEOTIDE SEQUENCE</scope>
    <source>
        <strain evidence="8">CBS 731.68</strain>
    </source>
</reference>
<feature type="compositionally biased region" description="Low complexity" evidence="5">
    <location>
        <begin position="761"/>
        <end position="771"/>
    </location>
</feature>
<feature type="signal peptide" evidence="7">
    <location>
        <begin position="1"/>
        <end position="26"/>
    </location>
</feature>
<feature type="region of interest" description="Disordered" evidence="5">
    <location>
        <begin position="259"/>
        <end position="280"/>
    </location>
</feature>
<sequence length="939" mass="99151">MLLGRMAYRLPLLCLATLTTLPAIAAVQTTNISFEILNFVPTCAQKCFESFISVNFDSGICGNSPSLQCLCRQRGISGYTIGEGAASCLGGERMFGACQGQDGISDATLTAYNMCVGVSGAKPMTHSALMVTLIRPSTGTAPLLVPTAIRTATPTGTETETTPTPTSTVNLGPGDESSSITTTAAPTSATSAPTQTATASPETPKSQPQLSKSQVAGIALGCAAVLVFGILLVVLARCIRKRRFGDLEAGFSRMRDSMSFGKKSRCGSHPGPLQISSPLPRAHVDRDPLYPHWQPQIPGRLGGVGLAISPPVARGGVFVKPTPALASVLSAPSRPTPAADPVPVPAPVPAPPPRSVPKVVRDPAPKPKAPSAERSPPKPALALAIPQGQDRAVRLPANARDSVVTEFAEDGEGDIAPGTAVWRPPATDPQSATTTYFADRGGNWILRNTSARKPEAGTSRRVSGPVRPAVQEVVAAPVEFELPSPDHKTRAERAKDAYGGFSPDAVVSPLRLPRKPGPRRLGSPIAFKDQRREPQLSSSGLSARLSQSAETIQSELAQTKSRAPDVYFTMIRESRDLTGGRSRRRSTRRASRRVSAESATSIESAADGEDVIEDEPQVDLSPVAESPHTPMSQGKSPVEYSKIRKQNAGKQPVPALKAPEADLLSPGHRYNVWHPPGRSSPTGSGSFADSRTAAPANPRSNGPVRPWNAPDLKPRNPGQLRTGSPETRRGLASTSIPPIENQYWQRQRKVVNPASYWNQPSTAQPSTTRARAPPPPPTPPTPPYEQPAGGGNGNTRPRRYDTPPQQQPYRRPIPRLPTDPRQLLPTPADTPQPQPQPPPKPQQQQSHTPGPAAGDTSSQSSLLAKRRGVDKAAALSLAYASGGGKGNGGGGGGGGGEKKGRKGKGGWTKEEYGPVPITPGWVPELTPTRSGEDLYLNVR</sequence>
<accession>A0AAN6TYX9</accession>
<evidence type="ECO:0000256" key="1">
    <source>
        <dbReference type="ARBA" id="ARBA00004167"/>
    </source>
</evidence>
<name>A0AAN6TYX9_9PEZI</name>
<dbReference type="AlphaFoldDB" id="A0AAN6TYX9"/>
<feature type="compositionally biased region" description="Pro residues" evidence="5">
    <location>
        <begin position="772"/>
        <end position="785"/>
    </location>
</feature>
<feature type="compositionally biased region" description="Low complexity" evidence="5">
    <location>
        <begin position="177"/>
        <end position="204"/>
    </location>
</feature>
<dbReference type="InterPro" id="IPR051694">
    <property type="entry name" value="Immunoregulatory_rcpt-like"/>
</dbReference>
<reference evidence="8" key="2">
    <citation type="submission" date="2023-05" db="EMBL/GenBank/DDBJ databases">
        <authorList>
            <consortium name="Lawrence Berkeley National Laboratory"/>
            <person name="Steindorff A."/>
            <person name="Hensen N."/>
            <person name="Bonometti L."/>
            <person name="Westerberg I."/>
            <person name="Brannstrom I.O."/>
            <person name="Guillou S."/>
            <person name="Cros-Aarteil S."/>
            <person name="Calhoun S."/>
            <person name="Haridas S."/>
            <person name="Kuo A."/>
            <person name="Mondo S."/>
            <person name="Pangilinan J."/>
            <person name="Riley R."/>
            <person name="Labutti K."/>
            <person name="Andreopoulos B."/>
            <person name="Lipzen A."/>
            <person name="Chen C."/>
            <person name="Yanf M."/>
            <person name="Daum C."/>
            <person name="Ng V."/>
            <person name="Clum A."/>
            <person name="Ohm R."/>
            <person name="Martin F."/>
            <person name="Silar P."/>
            <person name="Natvig D."/>
            <person name="Lalanne C."/>
            <person name="Gautier V."/>
            <person name="Ament-Velasquez S.L."/>
            <person name="Kruys A."/>
            <person name="Hutchinson M.I."/>
            <person name="Powell A.J."/>
            <person name="Barry K."/>
            <person name="Miller A.N."/>
            <person name="Grigoriev I.V."/>
            <person name="Debuchy R."/>
            <person name="Gladieux P."/>
            <person name="Thoren M.H."/>
            <person name="Johannesson H."/>
        </authorList>
    </citation>
    <scope>NUCLEOTIDE SEQUENCE</scope>
    <source>
        <strain evidence="8">CBS 731.68</strain>
    </source>
</reference>
<feature type="region of interest" description="Disordered" evidence="5">
    <location>
        <begin position="447"/>
        <end position="466"/>
    </location>
</feature>
<comment type="caution">
    <text evidence="8">The sequence shown here is derived from an EMBL/GenBank/DDBJ whole genome shotgun (WGS) entry which is preliminary data.</text>
</comment>
<organism evidence="8 9">
    <name type="scientific">Parathielavia appendiculata</name>
    <dbReference type="NCBI Taxonomy" id="2587402"/>
    <lineage>
        <taxon>Eukaryota</taxon>
        <taxon>Fungi</taxon>
        <taxon>Dikarya</taxon>
        <taxon>Ascomycota</taxon>
        <taxon>Pezizomycotina</taxon>
        <taxon>Sordariomycetes</taxon>
        <taxon>Sordariomycetidae</taxon>
        <taxon>Sordariales</taxon>
        <taxon>Chaetomiaceae</taxon>
        <taxon>Parathielavia</taxon>
    </lineage>
</organism>
<feature type="region of interest" description="Disordered" evidence="5">
    <location>
        <begin position="404"/>
        <end position="433"/>
    </location>
</feature>
<dbReference type="RefSeq" id="XP_062646142.1">
    <property type="nucleotide sequence ID" value="XM_062789164.1"/>
</dbReference>
<dbReference type="GeneID" id="87825934"/>
<dbReference type="GO" id="GO:0071944">
    <property type="term" value="C:cell periphery"/>
    <property type="evidence" value="ECO:0007669"/>
    <property type="project" value="UniProtKB-ARBA"/>
</dbReference>
<feature type="compositionally biased region" description="Acidic residues" evidence="5">
    <location>
        <begin position="606"/>
        <end position="617"/>
    </location>
</feature>
<evidence type="ECO:0000313" key="8">
    <source>
        <dbReference type="EMBL" id="KAK4122371.1"/>
    </source>
</evidence>
<evidence type="ECO:0000313" key="9">
    <source>
        <dbReference type="Proteomes" id="UP001302602"/>
    </source>
</evidence>
<feature type="compositionally biased region" description="Low complexity" evidence="5">
    <location>
        <begin position="152"/>
        <end position="168"/>
    </location>
</feature>
<evidence type="ECO:0000256" key="7">
    <source>
        <dbReference type="SAM" id="SignalP"/>
    </source>
</evidence>
<dbReference type="GO" id="GO:0016020">
    <property type="term" value="C:membrane"/>
    <property type="evidence" value="ECO:0007669"/>
    <property type="project" value="UniProtKB-SubCell"/>
</dbReference>
<comment type="subcellular location">
    <subcellularLocation>
        <location evidence="1">Membrane</location>
        <topology evidence="1">Single-pass membrane protein</topology>
    </subcellularLocation>
</comment>
<evidence type="ECO:0000256" key="4">
    <source>
        <dbReference type="ARBA" id="ARBA00023136"/>
    </source>
</evidence>
<feature type="compositionally biased region" description="Basic residues" evidence="5">
    <location>
        <begin position="581"/>
        <end position="592"/>
    </location>
</feature>
<feature type="compositionally biased region" description="Basic and acidic residues" evidence="5">
    <location>
        <begin position="484"/>
        <end position="496"/>
    </location>
</feature>
<feature type="transmembrane region" description="Helical" evidence="6">
    <location>
        <begin position="215"/>
        <end position="236"/>
    </location>
</feature>
<feature type="chain" id="PRO_5042830187" evidence="7">
    <location>
        <begin position="27"/>
        <end position="939"/>
    </location>
</feature>